<evidence type="ECO:0000256" key="2">
    <source>
        <dbReference type="ARBA" id="ARBA00011032"/>
    </source>
</evidence>
<evidence type="ECO:0000256" key="4">
    <source>
        <dbReference type="ARBA" id="ARBA00022723"/>
    </source>
</evidence>
<sequence length="599" mass="64429">MLGFVGKIACVNLTDGTVEVRPTPVKEAGKFIGGSGLAARLLYHDLKPEVGPLEEGSPVAIFAGPVTGTAVPSSSRFVVCGRSPLTGFWGESTSGGKFGVVLKRAGFDGLIITGKARELVYLLVENGKVEIKPAFNLKGRDTYGTQEELKKVHGTEASVACIGTAGENLVPIASVINDNGRAAGRMGFGAALGSKNLKAIVAAGRGEIPVASTQALQELARGLNALYKKTTLLTNQFGTLGYLDIGYYFGDVPVKYFTRGIFPIDRMNARRFREEYAVHARACWGCPIGCGRELKFKGRVVDGPEYETAVSFGPLLENFDLDTIVEANHLANCHGFDTISAGVTLGFLMYLKEQNMLPAGLKEEVPAFGDREGILEALKQTAENRGIGRLIGQGVTRTAKELGVSQGYAAAVRGLEIPMHEPRASVGQALSYATGPRGACHQRGDFFQVDLGLLKDGDLHIRGGDRTNLQGRVEAVVNLQCLRELDNCLLKCNFAFTPLKVVVDALKAVTGYPWTPENTLQAAKNSLAVKRMISFNLGSSSADDRLPDHFRKALGEGGAYGIVPDIEKYLPEFYRLQGWNEDGTVPRELVSRLIADDKN</sequence>
<dbReference type="Gene3D" id="1.10.599.10">
    <property type="entry name" value="Aldehyde Ferredoxin Oxidoreductase Protein, subunit A, domain 3"/>
    <property type="match status" value="1"/>
</dbReference>
<organism evidence="10 11">
    <name type="scientific">Desulfofundulus australicus DSM 11792</name>
    <dbReference type="NCBI Taxonomy" id="1121425"/>
    <lineage>
        <taxon>Bacteria</taxon>
        <taxon>Bacillati</taxon>
        <taxon>Bacillota</taxon>
        <taxon>Clostridia</taxon>
        <taxon>Eubacteriales</taxon>
        <taxon>Peptococcaceae</taxon>
        <taxon>Desulfofundulus</taxon>
    </lineage>
</organism>
<dbReference type="SUPFAM" id="SSF48310">
    <property type="entry name" value="Aldehyde ferredoxin oxidoreductase, C-terminal domains"/>
    <property type="match status" value="1"/>
</dbReference>
<keyword evidence="5" id="KW-0560">Oxidoreductase</keyword>
<dbReference type="PANTHER" id="PTHR30038:SF7">
    <property type="entry name" value="TUNGSTEN-CONTAINING GLYCERALDEHYDE-3-PHOSPHATE:FERREDOXIN OXIDOREDUCTASE"/>
    <property type="match status" value="1"/>
</dbReference>
<dbReference type="SUPFAM" id="SSF56228">
    <property type="entry name" value="Aldehyde ferredoxin oxidoreductase, N-terminal domain"/>
    <property type="match status" value="1"/>
</dbReference>
<evidence type="ECO:0000313" key="11">
    <source>
        <dbReference type="Proteomes" id="UP000184196"/>
    </source>
</evidence>
<accession>A0A1M5AKT0</accession>
<evidence type="ECO:0000256" key="3">
    <source>
        <dbReference type="ARBA" id="ARBA00022485"/>
    </source>
</evidence>
<dbReference type="Pfam" id="PF01314">
    <property type="entry name" value="AFOR_C"/>
    <property type="match status" value="1"/>
</dbReference>
<evidence type="ECO:0000256" key="6">
    <source>
        <dbReference type="ARBA" id="ARBA00023004"/>
    </source>
</evidence>
<evidence type="ECO:0000256" key="8">
    <source>
        <dbReference type="ARBA" id="ARBA00049934"/>
    </source>
</evidence>
<dbReference type="Gene3D" id="3.60.9.10">
    <property type="entry name" value="Aldehyde ferredoxin oxidoreductase, N-terminal domain"/>
    <property type="match status" value="1"/>
</dbReference>
<evidence type="ECO:0000313" key="10">
    <source>
        <dbReference type="EMBL" id="SHF30888.1"/>
    </source>
</evidence>
<protein>
    <submittedName>
        <fullName evidence="10">Aldehyde:ferredoxin oxidoreductase</fullName>
    </submittedName>
</protein>
<reference evidence="11" key="1">
    <citation type="submission" date="2016-11" db="EMBL/GenBank/DDBJ databases">
        <authorList>
            <person name="Varghese N."/>
            <person name="Submissions S."/>
        </authorList>
    </citation>
    <scope>NUCLEOTIDE SEQUENCE [LARGE SCALE GENOMIC DNA]</scope>
    <source>
        <strain evidence="11">DSM 11792</strain>
    </source>
</reference>
<dbReference type="InterPro" id="IPR013984">
    <property type="entry name" value="Ald_Fedxn_OxRdtase_dom2"/>
</dbReference>
<keyword evidence="3" id="KW-0004">4Fe-4S</keyword>
<keyword evidence="11" id="KW-1185">Reference proteome</keyword>
<feature type="domain" description="Aldehyde ferredoxin oxidoreductase N-terminal" evidence="9">
    <location>
        <begin position="4"/>
        <end position="206"/>
    </location>
</feature>
<gene>
    <name evidence="10" type="ORF">SAMN02745218_01936</name>
</gene>
<evidence type="ECO:0000256" key="1">
    <source>
        <dbReference type="ARBA" id="ARBA00001966"/>
    </source>
</evidence>
<dbReference type="InterPro" id="IPR036503">
    <property type="entry name" value="Ald_Fedxn_OxRdtase_N_sf"/>
</dbReference>
<comment type="cofactor">
    <cofactor evidence="8">
        <name>tungstopterin</name>
        <dbReference type="ChEBI" id="CHEBI:30402"/>
    </cofactor>
</comment>
<dbReference type="Pfam" id="PF02730">
    <property type="entry name" value="AFOR_N"/>
    <property type="match status" value="1"/>
</dbReference>
<dbReference type="PANTHER" id="PTHR30038">
    <property type="entry name" value="ALDEHYDE FERREDOXIN OXIDOREDUCTASE"/>
    <property type="match status" value="1"/>
</dbReference>
<dbReference type="InterPro" id="IPR013985">
    <property type="entry name" value="Ald_Fedxn_OxRdtase_dom3"/>
</dbReference>
<dbReference type="GO" id="GO:0051539">
    <property type="term" value="F:4 iron, 4 sulfur cluster binding"/>
    <property type="evidence" value="ECO:0007669"/>
    <property type="project" value="UniProtKB-KW"/>
</dbReference>
<comment type="similarity">
    <text evidence="2">Belongs to the AOR/FOR family.</text>
</comment>
<evidence type="ECO:0000259" key="9">
    <source>
        <dbReference type="SMART" id="SM00790"/>
    </source>
</evidence>
<evidence type="ECO:0000256" key="7">
    <source>
        <dbReference type="ARBA" id="ARBA00023014"/>
    </source>
</evidence>
<dbReference type="Gene3D" id="1.10.569.10">
    <property type="entry name" value="Aldehyde Ferredoxin Oxidoreductase Protein, subunit A, domain 2"/>
    <property type="match status" value="1"/>
</dbReference>
<dbReference type="InterPro" id="IPR051919">
    <property type="entry name" value="W-dependent_AOR"/>
</dbReference>
<keyword evidence="4" id="KW-0479">Metal-binding</keyword>
<dbReference type="GO" id="GO:0009055">
    <property type="term" value="F:electron transfer activity"/>
    <property type="evidence" value="ECO:0007669"/>
    <property type="project" value="InterPro"/>
</dbReference>
<dbReference type="OrthoDB" id="9763894at2"/>
<dbReference type="SMART" id="SM00790">
    <property type="entry name" value="AFOR_N"/>
    <property type="match status" value="1"/>
</dbReference>
<dbReference type="EMBL" id="FQUW01000022">
    <property type="protein sequence ID" value="SHF30888.1"/>
    <property type="molecule type" value="Genomic_DNA"/>
</dbReference>
<name>A0A1M5AKT0_9FIRM</name>
<dbReference type="GO" id="GO:0016625">
    <property type="term" value="F:oxidoreductase activity, acting on the aldehyde or oxo group of donors, iron-sulfur protein as acceptor"/>
    <property type="evidence" value="ECO:0007669"/>
    <property type="project" value="InterPro"/>
</dbReference>
<keyword evidence="6" id="KW-0408">Iron</keyword>
<dbReference type="GO" id="GO:0046872">
    <property type="term" value="F:metal ion binding"/>
    <property type="evidence" value="ECO:0007669"/>
    <property type="project" value="UniProtKB-KW"/>
</dbReference>
<keyword evidence="7" id="KW-0411">Iron-sulfur</keyword>
<dbReference type="InterPro" id="IPR013983">
    <property type="entry name" value="Ald_Fedxn_OxRdtase_N"/>
</dbReference>
<dbReference type="InterPro" id="IPR036021">
    <property type="entry name" value="Tungsten_al_ferr_oxy-like_C"/>
</dbReference>
<dbReference type="InterPro" id="IPR001203">
    <property type="entry name" value="OxRdtase_Ald_Fedxn_C"/>
</dbReference>
<comment type="cofactor">
    <cofactor evidence="1">
        <name>[4Fe-4S] cluster</name>
        <dbReference type="ChEBI" id="CHEBI:49883"/>
    </cofactor>
</comment>
<evidence type="ECO:0000256" key="5">
    <source>
        <dbReference type="ARBA" id="ARBA00023002"/>
    </source>
</evidence>
<dbReference type="AlphaFoldDB" id="A0A1M5AKT0"/>
<dbReference type="RefSeq" id="WP_073165593.1">
    <property type="nucleotide sequence ID" value="NZ_FQUW01000022.1"/>
</dbReference>
<dbReference type="Proteomes" id="UP000184196">
    <property type="component" value="Unassembled WGS sequence"/>
</dbReference>
<proteinExistence type="inferred from homology"/>